<accession>A0A8T9B3U7</accession>
<feature type="region of interest" description="Disordered" evidence="1">
    <location>
        <begin position="1"/>
        <end position="165"/>
    </location>
</feature>
<dbReference type="AlphaFoldDB" id="A0A8T9B3U7"/>
<keyword evidence="3" id="KW-1185">Reference proteome</keyword>
<organism evidence="2 3">
    <name type="scientific">Lachnellula arida</name>
    <dbReference type="NCBI Taxonomy" id="1316785"/>
    <lineage>
        <taxon>Eukaryota</taxon>
        <taxon>Fungi</taxon>
        <taxon>Dikarya</taxon>
        <taxon>Ascomycota</taxon>
        <taxon>Pezizomycotina</taxon>
        <taxon>Leotiomycetes</taxon>
        <taxon>Helotiales</taxon>
        <taxon>Lachnaceae</taxon>
        <taxon>Lachnellula</taxon>
    </lineage>
</organism>
<feature type="compositionally biased region" description="Low complexity" evidence="1">
    <location>
        <begin position="29"/>
        <end position="57"/>
    </location>
</feature>
<protein>
    <submittedName>
        <fullName evidence="2">Uncharacterized protein</fullName>
    </submittedName>
</protein>
<sequence length="650" mass="70924">MFDISWTDPTRETVGQRKNRKEQQANGLSRGTSIRSSRSSESAQSQAKPALFSLFGGSKKGGLRRSGSHSKVSALRTEPNTKASRRISSYTVGSETSRSEPPGPVTTTRIPVNGFFAGPPYNADGPQSVTSEAAESVFSGWTGRSAATESSWGSTAESPPGKGPIIQPLSPKSFVTQSTEVTVSPRDSLRSAEQVATVVHISAAGTIPIEVNDSPTEMSHGSSIFDFPIPHFSLPESHPPPIVTAHNVDLKKTGRPIVLRGRQGGSWKAPEVWKCPSEEKESENPAVMVNSPKPVDITRQVSPILEVTHLQRSIRRMEAASHRIILERLKEEWLEIADASVYRELELEKQLWMLSALRSLRKSSETPTEENNRTSATAKALSLYENHGKPSNYSQQYASSASFLSALAPFTDIHHLSTAPLSPKSYPNIQPMPVSRPNSTLPFASNLFNSMHAFSLPAILPASSLPGVLKECHRTLVSATCPSSPTIPGTTPPEPGKAGALHLTILDPSPIPSTLGPILRAWLDIHLILNLEKKFRCINPSRLFPVWLEDAGLRAEGSTRLTVCFLASVNAKEAEGLLVDQDSTSSDTVDKGAIVKQELKSVVGRMLWKEIWGAYVQADRWWWEDTSIIEECEKMGTCWEYAVIEAVKEG</sequence>
<gene>
    <name evidence="2" type="ORF">LARI1_G008710</name>
</gene>
<evidence type="ECO:0000313" key="3">
    <source>
        <dbReference type="Proteomes" id="UP000469559"/>
    </source>
</evidence>
<evidence type="ECO:0000313" key="2">
    <source>
        <dbReference type="EMBL" id="TVY13239.1"/>
    </source>
</evidence>
<dbReference type="Proteomes" id="UP000469559">
    <property type="component" value="Unassembled WGS sequence"/>
</dbReference>
<feature type="compositionally biased region" description="Polar residues" evidence="1">
    <location>
        <begin position="145"/>
        <end position="157"/>
    </location>
</feature>
<name>A0A8T9B3U7_9HELO</name>
<reference evidence="2 3" key="1">
    <citation type="submission" date="2018-05" db="EMBL/GenBank/DDBJ databases">
        <title>Whole genome sequencing for identification of molecular markers to develop diagnostic detection tools for the regulated plant pathogen Lachnellula willkommii.</title>
        <authorList>
            <person name="Giroux E."/>
            <person name="Bilodeau G."/>
        </authorList>
    </citation>
    <scope>NUCLEOTIDE SEQUENCE [LARGE SCALE GENOMIC DNA]</scope>
    <source>
        <strain evidence="2 3">CBS 203.66</strain>
    </source>
</reference>
<feature type="compositionally biased region" description="Polar residues" evidence="1">
    <location>
        <begin position="78"/>
        <end position="96"/>
    </location>
</feature>
<proteinExistence type="predicted"/>
<dbReference type="EMBL" id="QGMF01001045">
    <property type="protein sequence ID" value="TVY13239.1"/>
    <property type="molecule type" value="Genomic_DNA"/>
</dbReference>
<dbReference type="OrthoDB" id="3902588at2759"/>
<comment type="caution">
    <text evidence="2">The sequence shown here is derived from an EMBL/GenBank/DDBJ whole genome shotgun (WGS) entry which is preliminary data.</text>
</comment>
<evidence type="ECO:0000256" key="1">
    <source>
        <dbReference type="SAM" id="MobiDB-lite"/>
    </source>
</evidence>